<dbReference type="AlphaFoldDB" id="A0A0G1AF53"/>
<dbReference type="GO" id="GO:0016887">
    <property type="term" value="F:ATP hydrolysis activity"/>
    <property type="evidence" value="ECO:0007669"/>
    <property type="project" value="InterPro"/>
</dbReference>
<protein>
    <submittedName>
        <fullName evidence="3">ATPase associated with various cellular activity</fullName>
    </submittedName>
</protein>
<dbReference type="InterPro" id="IPR003593">
    <property type="entry name" value="AAA+_ATPase"/>
</dbReference>
<dbReference type="Gene3D" id="3.40.50.300">
    <property type="entry name" value="P-loop containing nucleotide triphosphate hydrolases"/>
    <property type="match status" value="1"/>
</dbReference>
<dbReference type="GO" id="GO:0005524">
    <property type="term" value="F:ATP binding"/>
    <property type="evidence" value="ECO:0007669"/>
    <property type="project" value="InterPro"/>
</dbReference>
<name>A0A0G1AF53_UNCKA</name>
<comment type="caution">
    <text evidence="3">The sequence shown here is derived from an EMBL/GenBank/DDBJ whole genome shotgun (WGS) entry which is preliminary data.</text>
</comment>
<organism evidence="3 4">
    <name type="scientific">candidate division WWE3 bacterium GW2011_GWF2_42_42</name>
    <dbReference type="NCBI Taxonomy" id="1619142"/>
    <lineage>
        <taxon>Bacteria</taxon>
        <taxon>Katanobacteria</taxon>
    </lineage>
</organism>
<dbReference type="InterPro" id="IPR027417">
    <property type="entry name" value="P-loop_NTPase"/>
</dbReference>
<gene>
    <name evidence="3" type="ORF">UV26_C0018G0005</name>
</gene>
<dbReference type="SUPFAM" id="SSF52540">
    <property type="entry name" value="P-loop containing nucleoside triphosphate hydrolases"/>
    <property type="match status" value="1"/>
</dbReference>
<dbReference type="STRING" id="1619142.UV26_C0018G0005"/>
<evidence type="ECO:0000313" key="3">
    <source>
        <dbReference type="EMBL" id="KKS59647.1"/>
    </source>
</evidence>
<accession>A0A0G1AF53</accession>
<feature type="domain" description="AAA+ ATPase" evidence="2">
    <location>
        <begin position="88"/>
        <end position="254"/>
    </location>
</feature>
<dbReference type="InterPro" id="IPR011704">
    <property type="entry name" value="ATPase_dyneun-rel_AAA"/>
</dbReference>
<reference evidence="3 4" key="1">
    <citation type="journal article" date="2015" name="Nature">
        <title>rRNA introns, odd ribosomes, and small enigmatic genomes across a large radiation of phyla.</title>
        <authorList>
            <person name="Brown C.T."/>
            <person name="Hug L.A."/>
            <person name="Thomas B.C."/>
            <person name="Sharon I."/>
            <person name="Castelle C.J."/>
            <person name="Singh A."/>
            <person name="Wilkins M.J."/>
            <person name="Williams K.H."/>
            <person name="Banfield J.F."/>
        </authorList>
    </citation>
    <scope>NUCLEOTIDE SEQUENCE [LARGE SCALE GENOMIC DNA]</scope>
</reference>
<evidence type="ECO:0000313" key="4">
    <source>
        <dbReference type="Proteomes" id="UP000034678"/>
    </source>
</evidence>
<sequence>MKFGESQFNALNTENPNKNEGLKNPEPLDNTDPIAEDEDSMSYLGVTLEKAKSGHDQFVPKREQYGDFINDKEVALPLQRDVAVAFMSGEPLLVDGGTSLGKTTTIRKMASELGWEVHYANLNGATDVEDLMGRYIPNPHKNKPEDPEYIFADGKVTSGLRQEEGKVKVIILDEFNASAPNILIRLHEVLDSLERGGDVILSEDASEAVAVNKGVTKIVALMNPPGKGYFGREPLDPAQLRRWVYKKLPSELPANTFSYATDSLFGLASEQQNITPDMFLRARGEGLTHEQLQDIPGLPEVLEKYKEFHKASKELLKNRKIAEDQPQPFTYDDRMEPRRVRDFILRFYNGDLNETMQQALRYYYANKLESDADRKKLGELIRLVEYKAKPGESKRKGLEVGVSKEKAGLINDIEKLKAEVEASGKLPKTESKDSPDTLLKKMELAKEMLGKDFMGPEKIEKAFGIKLATEDIPDMPYSIEDLERAKENGEMLVLGVDKDSSGKLLTIAHMLEMIPELKDPTTGEKIKVLYGQEKPGSKLADDCWYRNEPFYTGVNKDGTIIPDAHPRLRWRLTSKAPLPESIATSYGGTAEKSTNYVEQTKILREYLTSVGSLSEDEAKESSDKVLTEISKLMESDWKEAAKRLSELTINKNHRRLPPEVIYDILLSIKGNDERIMEQVYDWTAALSSGGELVSVGGAYRGGVGVSADGPDGRDGPLGVVSLR</sequence>
<proteinExistence type="predicted"/>
<dbReference type="Proteomes" id="UP000034678">
    <property type="component" value="Unassembled WGS sequence"/>
</dbReference>
<evidence type="ECO:0000259" key="2">
    <source>
        <dbReference type="SMART" id="SM00382"/>
    </source>
</evidence>
<dbReference type="SMART" id="SM00382">
    <property type="entry name" value="AAA"/>
    <property type="match status" value="1"/>
</dbReference>
<dbReference type="EMBL" id="LCDU01000018">
    <property type="protein sequence ID" value="KKS59647.1"/>
    <property type="molecule type" value="Genomic_DNA"/>
</dbReference>
<feature type="region of interest" description="Disordered" evidence="1">
    <location>
        <begin position="1"/>
        <end position="36"/>
    </location>
</feature>
<evidence type="ECO:0000256" key="1">
    <source>
        <dbReference type="SAM" id="MobiDB-lite"/>
    </source>
</evidence>
<feature type="compositionally biased region" description="Polar residues" evidence="1">
    <location>
        <begin position="1"/>
        <end position="18"/>
    </location>
</feature>
<dbReference type="Pfam" id="PF07728">
    <property type="entry name" value="AAA_5"/>
    <property type="match status" value="1"/>
</dbReference>